<dbReference type="Pfam" id="PF14392">
    <property type="entry name" value="zf-CCHC_4"/>
    <property type="match status" value="1"/>
</dbReference>
<comment type="caution">
    <text evidence="2">The sequence shown here is derived from an EMBL/GenBank/DDBJ whole genome shotgun (WGS) entry which is preliminary data.</text>
</comment>
<sequence>MIRSEATWVDFQYEKLQEFCFGCSLSEHSIVECKSDTSREMMAATKFPYALVTRLADRVNSAVLAIWTLG</sequence>
<dbReference type="AlphaFoldDB" id="A0A2P5DZC0"/>
<dbReference type="OrthoDB" id="1924068at2759"/>
<feature type="domain" description="Zinc knuckle CX2CX4HX4C" evidence="1">
    <location>
        <begin position="5"/>
        <end position="34"/>
    </location>
</feature>
<dbReference type="InterPro" id="IPR025836">
    <property type="entry name" value="Zn_knuckle_CX2CX4HX4C"/>
</dbReference>
<gene>
    <name evidence="2" type="ORF">PanWU01x14_018850</name>
</gene>
<evidence type="ECO:0000259" key="1">
    <source>
        <dbReference type="Pfam" id="PF14392"/>
    </source>
</evidence>
<protein>
    <submittedName>
        <fullName evidence="2">Zinc knuckle CX2CX4HX4C</fullName>
    </submittedName>
</protein>
<organism evidence="2 3">
    <name type="scientific">Parasponia andersonii</name>
    <name type="common">Sponia andersonii</name>
    <dbReference type="NCBI Taxonomy" id="3476"/>
    <lineage>
        <taxon>Eukaryota</taxon>
        <taxon>Viridiplantae</taxon>
        <taxon>Streptophyta</taxon>
        <taxon>Embryophyta</taxon>
        <taxon>Tracheophyta</taxon>
        <taxon>Spermatophyta</taxon>
        <taxon>Magnoliopsida</taxon>
        <taxon>eudicotyledons</taxon>
        <taxon>Gunneridae</taxon>
        <taxon>Pentapetalae</taxon>
        <taxon>rosids</taxon>
        <taxon>fabids</taxon>
        <taxon>Rosales</taxon>
        <taxon>Cannabaceae</taxon>
        <taxon>Parasponia</taxon>
    </lineage>
</organism>
<evidence type="ECO:0000313" key="3">
    <source>
        <dbReference type="Proteomes" id="UP000237105"/>
    </source>
</evidence>
<dbReference type="Proteomes" id="UP000237105">
    <property type="component" value="Unassembled WGS sequence"/>
</dbReference>
<reference evidence="3" key="1">
    <citation type="submission" date="2016-06" db="EMBL/GenBank/DDBJ databases">
        <title>Parallel loss of symbiosis genes in relatives of nitrogen-fixing non-legume Parasponia.</title>
        <authorList>
            <person name="Van Velzen R."/>
            <person name="Holmer R."/>
            <person name="Bu F."/>
            <person name="Rutten L."/>
            <person name="Van Zeijl A."/>
            <person name="Liu W."/>
            <person name="Santuari L."/>
            <person name="Cao Q."/>
            <person name="Sharma T."/>
            <person name="Shen D."/>
            <person name="Roswanjaya Y."/>
            <person name="Wardhani T."/>
            <person name="Kalhor M.S."/>
            <person name="Jansen J."/>
            <person name="Van den Hoogen J."/>
            <person name="Gungor B."/>
            <person name="Hartog M."/>
            <person name="Hontelez J."/>
            <person name="Verver J."/>
            <person name="Yang W.-C."/>
            <person name="Schijlen E."/>
            <person name="Repin R."/>
            <person name="Schilthuizen M."/>
            <person name="Schranz E."/>
            <person name="Heidstra R."/>
            <person name="Miyata K."/>
            <person name="Fedorova E."/>
            <person name="Kohlen W."/>
            <person name="Bisseling T."/>
            <person name="Smit S."/>
            <person name="Geurts R."/>
        </authorList>
    </citation>
    <scope>NUCLEOTIDE SEQUENCE [LARGE SCALE GENOMIC DNA]</scope>
    <source>
        <strain evidence="3">cv. WU1-14</strain>
    </source>
</reference>
<evidence type="ECO:0000313" key="2">
    <source>
        <dbReference type="EMBL" id="PON78627.1"/>
    </source>
</evidence>
<proteinExistence type="predicted"/>
<keyword evidence="3" id="KW-1185">Reference proteome</keyword>
<dbReference type="EMBL" id="JXTB01000008">
    <property type="protein sequence ID" value="PON78627.1"/>
    <property type="molecule type" value="Genomic_DNA"/>
</dbReference>
<name>A0A2P5DZC0_PARAD</name>
<accession>A0A2P5DZC0</accession>